<dbReference type="GO" id="GO:0004016">
    <property type="term" value="F:adenylate cyclase activity"/>
    <property type="evidence" value="ECO:0007669"/>
    <property type="project" value="TreeGrafter"/>
</dbReference>
<dbReference type="PROSITE" id="PS50043">
    <property type="entry name" value="HTH_LUXR_2"/>
    <property type="match status" value="1"/>
</dbReference>
<dbReference type="SUPFAM" id="SSF52540">
    <property type="entry name" value="P-loop containing nucleoside triphosphate hydrolases"/>
    <property type="match status" value="1"/>
</dbReference>
<feature type="domain" description="HTH luxR-type" evidence="3">
    <location>
        <begin position="832"/>
        <end position="898"/>
    </location>
</feature>
<keyword evidence="2" id="KW-0067">ATP-binding</keyword>
<dbReference type="PANTHER" id="PTHR16305">
    <property type="entry name" value="TESTICULAR SOLUBLE ADENYLYL CYCLASE"/>
    <property type="match status" value="1"/>
</dbReference>
<dbReference type="GO" id="GO:0006355">
    <property type="term" value="P:regulation of DNA-templated transcription"/>
    <property type="evidence" value="ECO:0007669"/>
    <property type="project" value="InterPro"/>
</dbReference>
<keyword evidence="5" id="KW-1185">Reference proteome</keyword>
<accession>A0A7X1MCC5</accession>
<dbReference type="RefSeq" id="WP_186285598.1">
    <property type="nucleotide sequence ID" value="NZ_JACMSF010000040.1"/>
</dbReference>
<name>A0A7X1MCC5_9ACTN</name>
<organism evidence="4 5">
    <name type="scientific">Streptomyces cupreus</name>
    <dbReference type="NCBI Taxonomy" id="2759956"/>
    <lineage>
        <taxon>Bacteria</taxon>
        <taxon>Bacillati</taxon>
        <taxon>Actinomycetota</taxon>
        <taxon>Actinomycetes</taxon>
        <taxon>Kitasatosporales</taxon>
        <taxon>Streptomycetaceae</taxon>
        <taxon>Streptomyces</taxon>
    </lineage>
</organism>
<evidence type="ECO:0000313" key="5">
    <source>
        <dbReference type="Proteomes" id="UP000584670"/>
    </source>
</evidence>
<dbReference type="SUPFAM" id="SSF46894">
    <property type="entry name" value="C-terminal effector domain of the bipartite response regulators"/>
    <property type="match status" value="1"/>
</dbReference>
<dbReference type="InterPro" id="IPR000792">
    <property type="entry name" value="Tscrpt_reg_LuxR_C"/>
</dbReference>
<dbReference type="AlphaFoldDB" id="A0A7X1MCC5"/>
<proteinExistence type="predicted"/>
<comment type="caution">
    <text evidence="4">The sequence shown here is derived from an EMBL/GenBank/DDBJ whole genome shotgun (WGS) entry which is preliminary data.</text>
</comment>
<dbReference type="EMBL" id="JACMSF010000040">
    <property type="protein sequence ID" value="MBC2905751.1"/>
    <property type="molecule type" value="Genomic_DNA"/>
</dbReference>
<dbReference type="InterPro" id="IPR027417">
    <property type="entry name" value="P-loop_NTPase"/>
</dbReference>
<dbReference type="InterPro" id="IPR041664">
    <property type="entry name" value="AAA_16"/>
</dbReference>
<evidence type="ECO:0000256" key="1">
    <source>
        <dbReference type="ARBA" id="ARBA00022741"/>
    </source>
</evidence>
<reference evidence="4 5" key="1">
    <citation type="submission" date="2020-08" db="EMBL/GenBank/DDBJ databases">
        <title>Streptomyces sp. PSKA01 genome sequencing and assembly.</title>
        <authorList>
            <person name="Mandal S."/>
            <person name="Maiti P.K."/>
            <person name="Das P."/>
        </authorList>
    </citation>
    <scope>NUCLEOTIDE SEQUENCE [LARGE SCALE GENOMIC DNA]</scope>
    <source>
        <strain evidence="4 5">PSKA01</strain>
    </source>
</reference>
<evidence type="ECO:0000256" key="2">
    <source>
        <dbReference type="ARBA" id="ARBA00022840"/>
    </source>
</evidence>
<keyword evidence="1" id="KW-0547">Nucleotide-binding</keyword>
<sequence length="898" mass="95521">MLYGREDELVQLAGLTDQVRGGMSAALVLRGEAGIGKSSLLAHLERTAQDMTVLRAVGVEPESELAFAALLQLLRPVAHHVDALPEPQARALEAALGHGGTWQGDRFLTGLAVLSLLAEAAAERPVLCLLDDAHWMDTPSAQALLFAARRLAAEGVALVFAARDEGFDAAGLRELRPGHLGRAEAGLLLDALGVDPARRQRIIEGAGGNPLALTEFAAGDDIALAPVVPLAAPDRVLASFRTRISALPDRTRTMLLLAAADAQAGLAQLLAAAQQLHVGPGDLTEAESRRLIEVTGESVRFRHPLIRSAVYQSAPLASRVAVHRALAETAPTADGGALHRAAATLGPDETVAVAVEAVGDRARARGGFAAAANLYRQAARLTPTPTARAVRLISAAWSAHRAGTAALAGELAEEAGHLAAADREGRIGRAEAAHVRALALFEQDGTSEAVRLLIDAAPDAPAQGPQMMRSAAFYAWHSNDLGMLHHCAAVLARQRDRHPIGRAVQGLDRVAAGDFGQGLPLLSGLLDDTERVDQHRRLSETDRDDHDSRTHAITGGLLLGDDMLLRRVTEAEAARCRQQGVVGRLPFLLSVLGRLQVYAGEHQEAVATIAEAKELARAAGLHKRLTQLNHVVARIAAIEGDEIRVGALARPGPAVDGSHGLAALILLDLGLGRYEEVLRRIHEAERQGAWHSMALILACTDAVEAAVRLGDKDRAERAAQRFASWAAASGRPWARATALRVEALLTQDLSLFERAVQTHHDDASHGGRPFEQARTQLVYGEALRRSRRSAQAGVQLRAAAATFDRLGATPWAERARGELRATGTSPAAAQADACPPATILLTPQELQVVRLAATGLPSREIAAQLFLSPRTVEYHLYKAYPKLGVTSRRELAELDLHD</sequence>
<gene>
    <name evidence="4" type="ORF">H4N64_30145</name>
</gene>
<dbReference type="Proteomes" id="UP000584670">
    <property type="component" value="Unassembled WGS sequence"/>
</dbReference>
<dbReference type="InterPro" id="IPR016032">
    <property type="entry name" value="Sig_transdc_resp-reg_C-effctor"/>
</dbReference>
<dbReference type="GO" id="GO:0005737">
    <property type="term" value="C:cytoplasm"/>
    <property type="evidence" value="ECO:0007669"/>
    <property type="project" value="TreeGrafter"/>
</dbReference>
<evidence type="ECO:0000313" key="4">
    <source>
        <dbReference type="EMBL" id="MBC2905751.1"/>
    </source>
</evidence>
<dbReference type="Pfam" id="PF00196">
    <property type="entry name" value="GerE"/>
    <property type="match status" value="1"/>
</dbReference>
<protein>
    <submittedName>
        <fullName evidence="4">AAA family ATPase</fullName>
    </submittedName>
</protein>
<dbReference type="InterPro" id="IPR036388">
    <property type="entry name" value="WH-like_DNA-bd_sf"/>
</dbReference>
<dbReference type="Gene3D" id="1.10.10.10">
    <property type="entry name" value="Winged helix-like DNA-binding domain superfamily/Winged helix DNA-binding domain"/>
    <property type="match status" value="1"/>
</dbReference>
<evidence type="ECO:0000259" key="3">
    <source>
        <dbReference type="PROSITE" id="PS50043"/>
    </source>
</evidence>
<dbReference type="PANTHER" id="PTHR16305:SF35">
    <property type="entry name" value="TRANSCRIPTIONAL ACTIVATOR DOMAIN"/>
    <property type="match status" value="1"/>
</dbReference>
<dbReference type="GO" id="GO:0003677">
    <property type="term" value="F:DNA binding"/>
    <property type="evidence" value="ECO:0007669"/>
    <property type="project" value="InterPro"/>
</dbReference>
<dbReference type="Pfam" id="PF13191">
    <property type="entry name" value="AAA_16"/>
    <property type="match status" value="1"/>
</dbReference>
<dbReference type="PRINTS" id="PR00038">
    <property type="entry name" value="HTHLUXR"/>
</dbReference>
<dbReference type="CDD" id="cd06170">
    <property type="entry name" value="LuxR_C_like"/>
    <property type="match status" value="1"/>
</dbReference>
<dbReference type="SMART" id="SM00421">
    <property type="entry name" value="HTH_LUXR"/>
    <property type="match status" value="1"/>
</dbReference>
<dbReference type="GO" id="GO:0005524">
    <property type="term" value="F:ATP binding"/>
    <property type="evidence" value="ECO:0007669"/>
    <property type="project" value="UniProtKB-KW"/>
</dbReference>